<accession>A0A9P4U1N8</accession>
<keyword evidence="3" id="KW-1185">Reference proteome</keyword>
<protein>
    <submittedName>
        <fullName evidence="2">Uncharacterized protein</fullName>
    </submittedName>
</protein>
<gene>
    <name evidence="2" type="ORF">EJ08DRAFT_658440</name>
</gene>
<organism evidence="2 3">
    <name type="scientific">Tothia fuscella</name>
    <dbReference type="NCBI Taxonomy" id="1048955"/>
    <lineage>
        <taxon>Eukaryota</taxon>
        <taxon>Fungi</taxon>
        <taxon>Dikarya</taxon>
        <taxon>Ascomycota</taxon>
        <taxon>Pezizomycotina</taxon>
        <taxon>Dothideomycetes</taxon>
        <taxon>Pleosporomycetidae</taxon>
        <taxon>Venturiales</taxon>
        <taxon>Cylindrosympodiaceae</taxon>
        <taxon>Tothia</taxon>
    </lineage>
</organism>
<evidence type="ECO:0000313" key="2">
    <source>
        <dbReference type="EMBL" id="KAF2433178.1"/>
    </source>
</evidence>
<evidence type="ECO:0000256" key="1">
    <source>
        <dbReference type="SAM" id="MobiDB-lite"/>
    </source>
</evidence>
<feature type="compositionally biased region" description="Polar residues" evidence="1">
    <location>
        <begin position="147"/>
        <end position="161"/>
    </location>
</feature>
<feature type="compositionally biased region" description="Polar residues" evidence="1">
    <location>
        <begin position="93"/>
        <end position="109"/>
    </location>
</feature>
<reference evidence="2" key="1">
    <citation type="journal article" date="2020" name="Stud. Mycol.">
        <title>101 Dothideomycetes genomes: a test case for predicting lifestyles and emergence of pathogens.</title>
        <authorList>
            <person name="Haridas S."/>
            <person name="Albert R."/>
            <person name="Binder M."/>
            <person name="Bloem J."/>
            <person name="Labutti K."/>
            <person name="Salamov A."/>
            <person name="Andreopoulos B."/>
            <person name="Baker S."/>
            <person name="Barry K."/>
            <person name="Bills G."/>
            <person name="Bluhm B."/>
            <person name="Cannon C."/>
            <person name="Castanera R."/>
            <person name="Culley D."/>
            <person name="Daum C."/>
            <person name="Ezra D."/>
            <person name="Gonzalez J."/>
            <person name="Henrissat B."/>
            <person name="Kuo A."/>
            <person name="Liang C."/>
            <person name="Lipzen A."/>
            <person name="Lutzoni F."/>
            <person name="Magnuson J."/>
            <person name="Mondo S."/>
            <person name="Nolan M."/>
            <person name="Ohm R."/>
            <person name="Pangilinan J."/>
            <person name="Park H.-J."/>
            <person name="Ramirez L."/>
            <person name="Alfaro M."/>
            <person name="Sun H."/>
            <person name="Tritt A."/>
            <person name="Yoshinaga Y."/>
            <person name="Zwiers L.-H."/>
            <person name="Turgeon B."/>
            <person name="Goodwin S."/>
            <person name="Spatafora J."/>
            <person name="Crous P."/>
            <person name="Grigoriev I."/>
        </authorList>
    </citation>
    <scope>NUCLEOTIDE SEQUENCE</scope>
    <source>
        <strain evidence="2">CBS 130266</strain>
    </source>
</reference>
<sequence>MAIADFIESIGQARPHSISFTIDCTGPDTPVKIEMFYDAPNKLFQSIPGPPMTTSDGHLTKVIPNPYRDNPSDVPGPIARTSTTENPTPPKCLNSSSLQDENTPPTKTNGYAPHSSNIASSADASSTPSRSMANTGRDVDLSDDDNQSQMPAQQNQEVSAL</sequence>
<feature type="compositionally biased region" description="Low complexity" evidence="1">
    <location>
        <begin position="115"/>
        <end position="131"/>
    </location>
</feature>
<dbReference type="EMBL" id="MU007022">
    <property type="protein sequence ID" value="KAF2433178.1"/>
    <property type="molecule type" value="Genomic_DNA"/>
</dbReference>
<proteinExistence type="predicted"/>
<dbReference type="Proteomes" id="UP000800235">
    <property type="component" value="Unassembled WGS sequence"/>
</dbReference>
<dbReference type="AlphaFoldDB" id="A0A9P4U1N8"/>
<name>A0A9P4U1N8_9PEZI</name>
<comment type="caution">
    <text evidence="2">The sequence shown here is derived from an EMBL/GenBank/DDBJ whole genome shotgun (WGS) entry which is preliminary data.</text>
</comment>
<feature type="region of interest" description="Disordered" evidence="1">
    <location>
        <begin position="47"/>
        <end position="161"/>
    </location>
</feature>
<evidence type="ECO:0000313" key="3">
    <source>
        <dbReference type="Proteomes" id="UP000800235"/>
    </source>
</evidence>